<sequence length="287" mass="32882">MKGSPFILLFLMLSISVVLVSIKRSSVSLYATSLNNAFISYDLMNAPGLSEKSLVESLNVKLDEANDKWVEDYNKKAGDVSECYTEQCVLFPENSKAITGKTDIAQFYSQKYPNVSKVKTVQVKKRFIETPTLIYEVGTLITDKQEMYPYMVSWNGSKGTWQRELEATAKKTTSYNDSVQIDAAREKWMQLCNAHNHQQLVKSLYLKDAYYYNKGRVLQGWESLFTEYKYMSQPSYQLSLKPISVLMVQPDLAYEVGKCSGSYGGHYMLVWEKQKDGEWKVSLDSNY</sequence>
<dbReference type="KEGG" id="rhoz:GXP67_24180"/>
<dbReference type="AlphaFoldDB" id="A0A6C0GPG7"/>
<dbReference type="InterPro" id="IPR032710">
    <property type="entry name" value="NTF2-like_dom_sf"/>
</dbReference>
<evidence type="ECO:0000313" key="2">
    <source>
        <dbReference type="Proteomes" id="UP000480178"/>
    </source>
</evidence>
<reference evidence="1 2" key="1">
    <citation type="submission" date="2020-01" db="EMBL/GenBank/DDBJ databases">
        <authorList>
            <person name="Kim M.K."/>
        </authorList>
    </citation>
    <scope>NUCLEOTIDE SEQUENCE [LARGE SCALE GENOMIC DNA]</scope>
    <source>
        <strain evidence="1 2">172606-1</strain>
    </source>
</reference>
<accession>A0A6C0GPG7</accession>
<keyword evidence="2" id="KW-1185">Reference proteome</keyword>
<dbReference type="Proteomes" id="UP000480178">
    <property type="component" value="Chromosome"/>
</dbReference>
<organism evidence="1 2">
    <name type="scientific">Rhodocytophaga rosea</name>
    <dbReference type="NCBI Taxonomy" id="2704465"/>
    <lineage>
        <taxon>Bacteria</taxon>
        <taxon>Pseudomonadati</taxon>
        <taxon>Bacteroidota</taxon>
        <taxon>Cytophagia</taxon>
        <taxon>Cytophagales</taxon>
        <taxon>Rhodocytophagaceae</taxon>
        <taxon>Rhodocytophaga</taxon>
    </lineage>
</organism>
<protein>
    <submittedName>
        <fullName evidence="1">DUF4440 domain-containing protein</fullName>
    </submittedName>
</protein>
<dbReference type="Gene3D" id="3.10.450.50">
    <property type="match status" value="2"/>
</dbReference>
<evidence type="ECO:0000313" key="1">
    <source>
        <dbReference type="EMBL" id="QHT69520.1"/>
    </source>
</evidence>
<proteinExistence type="predicted"/>
<dbReference type="RefSeq" id="WP_162445509.1">
    <property type="nucleotide sequence ID" value="NZ_CP048222.1"/>
</dbReference>
<name>A0A6C0GPG7_9BACT</name>
<gene>
    <name evidence="1" type="ORF">GXP67_24180</name>
</gene>
<dbReference type="SUPFAM" id="SSF54427">
    <property type="entry name" value="NTF2-like"/>
    <property type="match status" value="1"/>
</dbReference>
<dbReference type="EMBL" id="CP048222">
    <property type="protein sequence ID" value="QHT69520.1"/>
    <property type="molecule type" value="Genomic_DNA"/>
</dbReference>